<evidence type="ECO:0000313" key="1">
    <source>
        <dbReference type="EMBL" id="KKL64142.1"/>
    </source>
</evidence>
<sequence length="130" mass="14035">MAEITEELITKLALSTAKVIKSYTLYPVNEYLTDIAPSGTEKDLDQDPLDAGRLMIITSIAAVPETAGGDAIKIGVVSGGTPFWHKIKQSPTADESVVFAGQLILAEGEYIRGRFEYTTAPDKLDLYING</sequence>
<accession>A0A0F9GLU5</accession>
<organism evidence="1">
    <name type="scientific">marine sediment metagenome</name>
    <dbReference type="NCBI Taxonomy" id="412755"/>
    <lineage>
        <taxon>unclassified sequences</taxon>
        <taxon>metagenomes</taxon>
        <taxon>ecological metagenomes</taxon>
    </lineage>
</organism>
<dbReference type="EMBL" id="LAZR01027935">
    <property type="protein sequence ID" value="KKL64142.1"/>
    <property type="molecule type" value="Genomic_DNA"/>
</dbReference>
<gene>
    <name evidence="1" type="ORF">LCGC14_2168030</name>
</gene>
<proteinExistence type="predicted"/>
<feature type="non-terminal residue" evidence="1">
    <location>
        <position position="130"/>
    </location>
</feature>
<reference evidence="1" key="1">
    <citation type="journal article" date="2015" name="Nature">
        <title>Complex archaea that bridge the gap between prokaryotes and eukaryotes.</title>
        <authorList>
            <person name="Spang A."/>
            <person name="Saw J.H."/>
            <person name="Jorgensen S.L."/>
            <person name="Zaremba-Niedzwiedzka K."/>
            <person name="Martijn J."/>
            <person name="Lind A.E."/>
            <person name="van Eijk R."/>
            <person name="Schleper C."/>
            <person name="Guy L."/>
            <person name="Ettema T.J."/>
        </authorList>
    </citation>
    <scope>NUCLEOTIDE SEQUENCE</scope>
</reference>
<name>A0A0F9GLU5_9ZZZZ</name>
<dbReference type="AlphaFoldDB" id="A0A0F9GLU5"/>
<protein>
    <submittedName>
        <fullName evidence="1">Uncharacterized protein</fullName>
    </submittedName>
</protein>
<comment type="caution">
    <text evidence="1">The sequence shown here is derived from an EMBL/GenBank/DDBJ whole genome shotgun (WGS) entry which is preliminary data.</text>
</comment>